<comment type="caution">
    <text evidence="1">The sequence shown here is derived from an EMBL/GenBank/DDBJ whole genome shotgun (WGS) entry which is preliminary data.</text>
</comment>
<protein>
    <submittedName>
        <fullName evidence="1">Uncharacterized protein</fullName>
    </submittedName>
</protein>
<dbReference type="Proteomes" id="UP001565368">
    <property type="component" value="Unassembled WGS sequence"/>
</dbReference>
<dbReference type="EMBL" id="JBBXJM010000006">
    <property type="protein sequence ID" value="KAL1406481.1"/>
    <property type="molecule type" value="Genomic_DNA"/>
</dbReference>
<evidence type="ECO:0000313" key="2">
    <source>
        <dbReference type="Proteomes" id="UP001565368"/>
    </source>
</evidence>
<sequence>MFFEALFIAGAVGAIVHHRHSEEAKRFGVRPPLDYMSAGEAASVPLVPRRAADVVACLEAYHGPPVGNYPLCVVGSYVAYKRHKGTSDDELPSKLELLEATLPHYAAAFSTVRAWNDLPASRVFPPPLPPPPENAGIMPTSAPEQLPPYTPADAARARLLGIREGRGVTRPRPASYQY</sequence>
<dbReference type="RefSeq" id="XP_069206425.1">
    <property type="nucleotide sequence ID" value="XM_069356584.1"/>
</dbReference>
<proteinExistence type="predicted"/>
<keyword evidence="2" id="KW-1185">Reference proteome</keyword>
<accession>A0ABR3PVK8</accession>
<gene>
    <name evidence="1" type="ORF">Q8F55_008181</name>
</gene>
<dbReference type="GeneID" id="95989224"/>
<reference evidence="1 2" key="1">
    <citation type="submission" date="2023-08" db="EMBL/GenBank/DDBJ databases">
        <title>Annotated Genome Sequence of Vanrija albida AlHP1.</title>
        <authorList>
            <person name="Herzog R."/>
        </authorList>
    </citation>
    <scope>NUCLEOTIDE SEQUENCE [LARGE SCALE GENOMIC DNA]</scope>
    <source>
        <strain evidence="1 2">AlHP1</strain>
    </source>
</reference>
<name>A0ABR3PVK8_9TREE</name>
<organism evidence="1 2">
    <name type="scientific">Vanrija albida</name>
    <dbReference type="NCBI Taxonomy" id="181172"/>
    <lineage>
        <taxon>Eukaryota</taxon>
        <taxon>Fungi</taxon>
        <taxon>Dikarya</taxon>
        <taxon>Basidiomycota</taxon>
        <taxon>Agaricomycotina</taxon>
        <taxon>Tremellomycetes</taxon>
        <taxon>Trichosporonales</taxon>
        <taxon>Trichosporonaceae</taxon>
        <taxon>Vanrija</taxon>
    </lineage>
</organism>
<evidence type="ECO:0000313" key="1">
    <source>
        <dbReference type="EMBL" id="KAL1406481.1"/>
    </source>
</evidence>